<dbReference type="EMBL" id="GBXM01100973">
    <property type="protein sequence ID" value="JAH07604.1"/>
    <property type="molecule type" value="Transcribed_RNA"/>
</dbReference>
<dbReference type="AlphaFoldDB" id="A0A0E9PSX4"/>
<organism evidence="1">
    <name type="scientific">Anguilla anguilla</name>
    <name type="common">European freshwater eel</name>
    <name type="synonym">Muraena anguilla</name>
    <dbReference type="NCBI Taxonomy" id="7936"/>
    <lineage>
        <taxon>Eukaryota</taxon>
        <taxon>Metazoa</taxon>
        <taxon>Chordata</taxon>
        <taxon>Craniata</taxon>
        <taxon>Vertebrata</taxon>
        <taxon>Euteleostomi</taxon>
        <taxon>Actinopterygii</taxon>
        <taxon>Neopterygii</taxon>
        <taxon>Teleostei</taxon>
        <taxon>Anguilliformes</taxon>
        <taxon>Anguillidae</taxon>
        <taxon>Anguilla</taxon>
    </lineage>
</organism>
<proteinExistence type="predicted"/>
<protein>
    <submittedName>
        <fullName evidence="1">Uncharacterized protein</fullName>
    </submittedName>
</protein>
<reference evidence="1" key="1">
    <citation type="submission" date="2014-11" db="EMBL/GenBank/DDBJ databases">
        <authorList>
            <person name="Amaro Gonzalez C."/>
        </authorList>
    </citation>
    <scope>NUCLEOTIDE SEQUENCE</scope>
</reference>
<evidence type="ECO:0000313" key="1">
    <source>
        <dbReference type="EMBL" id="JAH07604.1"/>
    </source>
</evidence>
<name>A0A0E9PSX4_ANGAN</name>
<sequence length="21" mass="2300">MSVLNTCLSLVSSYKPTHVYG</sequence>
<accession>A0A0E9PSX4</accession>
<reference evidence="1" key="2">
    <citation type="journal article" date="2015" name="Fish Shellfish Immunol.">
        <title>Early steps in the European eel (Anguilla anguilla)-Vibrio vulnificus interaction in the gills: Role of the RtxA13 toxin.</title>
        <authorList>
            <person name="Callol A."/>
            <person name="Pajuelo D."/>
            <person name="Ebbesson L."/>
            <person name="Teles M."/>
            <person name="MacKenzie S."/>
            <person name="Amaro C."/>
        </authorList>
    </citation>
    <scope>NUCLEOTIDE SEQUENCE</scope>
</reference>